<dbReference type="Pfam" id="PF01300">
    <property type="entry name" value="Sua5_yciO_yrdC"/>
    <property type="match status" value="1"/>
</dbReference>
<dbReference type="SUPFAM" id="SSF55821">
    <property type="entry name" value="YrdC/RibB"/>
    <property type="match status" value="1"/>
</dbReference>
<evidence type="ECO:0000259" key="14">
    <source>
        <dbReference type="PROSITE" id="PS51163"/>
    </source>
</evidence>
<dbReference type="EC" id="2.7.7.87" evidence="3 13"/>
<keyword evidence="6 13" id="KW-0808">Transferase</keyword>
<dbReference type="RefSeq" id="WP_166076476.1">
    <property type="nucleotide sequence ID" value="NZ_JAAJBT010000002.1"/>
</dbReference>
<evidence type="ECO:0000256" key="11">
    <source>
        <dbReference type="ARBA" id="ARBA00029774"/>
    </source>
</evidence>
<dbReference type="InterPro" id="IPR017945">
    <property type="entry name" value="DHBP_synth_RibB-like_a/b_dom"/>
</dbReference>
<organism evidence="15 16">
    <name type="scientific">Flavobacterium difficile</name>
    <dbReference type="NCBI Taxonomy" id="2709659"/>
    <lineage>
        <taxon>Bacteria</taxon>
        <taxon>Pseudomonadati</taxon>
        <taxon>Bacteroidota</taxon>
        <taxon>Flavobacteriia</taxon>
        <taxon>Flavobacteriales</taxon>
        <taxon>Flavobacteriaceae</taxon>
        <taxon>Flavobacterium</taxon>
    </lineage>
</organism>
<evidence type="ECO:0000256" key="7">
    <source>
        <dbReference type="ARBA" id="ARBA00022694"/>
    </source>
</evidence>
<feature type="domain" description="YrdC-like" evidence="14">
    <location>
        <begin position="5"/>
        <end position="191"/>
    </location>
</feature>
<accession>A0ABX0I3W7</accession>
<keyword evidence="16" id="KW-1185">Reference proteome</keyword>
<dbReference type="Gene3D" id="3.40.50.11030">
    <property type="entry name" value="Threonylcarbamoyl-AMP synthase, C-terminal domain"/>
    <property type="match status" value="1"/>
</dbReference>
<comment type="caution">
    <text evidence="15">The sequence shown here is derived from an EMBL/GenBank/DDBJ whole genome shotgun (WGS) entry which is preliminary data.</text>
</comment>
<evidence type="ECO:0000256" key="2">
    <source>
        <dbReference type="ARBA" id="ARBA00007663"/>
    </source>
</evidence>
<dbReference type="InterPro" id="IPR005145">
    <property type="entry name" value="Sua5_C"/>
</dbReference>
<evidence type="ECO:0000256" key="1">
    <source>
        <dbReference type="ARBA" id="ARBA00004496"/>
    </source>
</evidence>
<dbReference type="InterPro" id="IPR050156">
    <property type="entry name" value="TC-AMP_synthase_SUA5"/>
</dbReference>
<dbReference type="InterPro" id="IPR006070">
    <property type="entry name" value="Sua5-like_dom"/>
</dbReference>
<keyword evidence="7 13" id="KW-0819">tRNA processing</keyword>
<comment type="subcellular location">
    <subcellularLocation>
        <location evidence="1 13">Cytoplasm</location>
    </subcellularLocation>
</comment>
<keyword evidence="5 13" id="KW-0963">Cytoplasm</keyword>
<evidence type="ECO:0000256" key="4">
    <source>
        <dbReference type="ARBA" id="ARBA00015492"/>
    </source>
</evidence>
<comment type="catalytic activity">
    <reaction evidence="12 13">
        <text>L-threonine + hydrogencarbonate + ATP = L-threonylcarbamoyladenylate + diphosphate + H2O</text>
        <dbReference type="Rhea" id="RHEA:36407"/>
        <dbReference type="ChEBI" id="CHEBI:15377"/>
        <dbReference type="ChEBI" id="CHEBI:17544"/>
        <dbReference type="ChEBI" id="CHEBI:30616"/>
        <dbReference type="ChEBI" id="CHEBI:33019"/>
        <dbReference type="ChEBI" id="CHEBI:57926"/>
        <dbReference type="ChEBI" id="CHEBI:73682"/>
        <dbReference type="EC" id="2.7.7.87"/>
    </reaction>
</comment>
<evidence type="ECO:0000256" key="9">
    <source>
        <dbReference type="ARBA" id="ARBA00022741"/>
    </source>
</evidence>
<evidence type="ECO:0000256" key="8">
    <source>
        <dbReference type="ARBA" id="ARBA00022695"/>
    </source>
</evidence>
<evidence type="ECO:0000256" key="3">
    <source>
        <dbReference type="ARBA" id="ARBA00012584"/>
    </source>
</evidence>
<dbReference type="Proteomes" id="UP000800984">
    <property type="component" value="Unassembled WGS sequence"/>
</dbReference>
<dbReference type="PANTHER" id="PTHR17490">
    <property type="entry name" value="SUA5"/>
    <property type="match status" value="1"/>
</dbReference>
<dbReference type="InterPro" id="IPR038385">
    <property type="entry name" value="Sua5/YwlC_C"/>
</dbReference>
<protein>
    <recommendedName>
        <fullName evidence="4 13">Threonylcarbamoyl-AMP synthase</fullName>
        <shortName evidence="13">TC-AMP synthase</shortName>
        <ecNumber evidence="3 13">2.7.7.87</ecNumber>
    </recommendedName>
    <alternativeName>
        <fullName evidence="11 13">L-threonylcarbamoyladenylate synthase</fullName>
    </alternativeName>
</protein>
<evidence type="ECO:0000256" key="12">
    <source>
        <dbReference type="ARBA" id="ARBA00048366"/>
    </source>
</evidence>
<evidence type="ECO:0000313" key="16">
    <source>
        <dbReference type="Proteomes" id="UP000800984"/>
    </source>
</evidence>
<evidence type="ECO:0000256" key="6">
    <source>
        <dbReference type="ARBA" id="ARBA00022679"/>
    </source>
</evidence>
<dbReference type="EMBL" id="JAAJBT010000002">
    <property type="protein sequence ID" value="NHM01421.1"/>
    <property type="molecule type" value="Genomic_DNA"/>
</dbReference>
<proteinExistence type="inferred from homology"/>
<dbReference type="NCBIfam" id="TIGR00057">
    <property type="entry name" value="L-threonylcarbamoyladenylate synthase"/>
    <property type="match status" value="1"/>
</dbReference>
<name>A0ABX0I3W7_9FLAO</name>
<evidence type="ECO:0000313" key="15">
    <source>
        <dbReference type="EMBL" id="NHM01421.1"/>
    </source>
</evidence>
<keyword evidence="8 13" id="KW-0548">Nucleotidyltransferase</keyword>
<gene>
    <name evidence="15" type="ORF">G4D72_04765</name>
</gene>
<dbReference type="InterPro" id="IPR010923">
    <property type="entry name" value="T(6)A37_SUA5"/>
</dbReference>
<dbReference type="PROSITE" id="PS51163">
    <property type="entry name" value="YRDC"/>
    <property type="match status" value="1"/>
</dbReference>
<dbReference type="Pfam" id="PF03481">
    <property type="entry name" value="Sua5_C"/>
    <property type="match status" value="1"/>
</dbReference>
<dbReference type="PANTHER" id="PTHR17490:SF16">
    <property type="entry name" value="THREONYLCARBAMOYL-AMP SYNTHASE"/>
    <property type="match status" value="1"/>
</dbReference>
<comment type="function">
    <text evidence="13">Required for the formation of a threonylcarbamoyl group on adenosine at position 37 (t(6)A37) in tRNAs that read codons beginning with adenine.</text>
</comment>
<keyword evidence="9 13" id="KW-0547">Nucleotide-binding</keyword>
<evidence type="ECO:0000256" key="10">
    <source>
        <dbReference type="ARBA" id="ARBA00022840"/>
    </source>
</evidence>
<sequence length="325" mass="35619">MIKLSKDIDLAKKWLDAEQVIAIPTETVYGLAGNIYSEKAINAIFETKKRPFYNPLIVHIHSANQLTDLVEELPEKAAQLAAAFWPGSLTLVLKKKDSVSNLITGGKDTVAIRIPNHPLTLELLAKLDFPLAAPSANPFGSISPTTAQHVADYFPECLPMVLDGGDCTNGIESTIIGFENDVPVLYRLGAISKEEIEQVIGPISIKNHSKITSSTTEAPEAPGMLTKHYAPKTKLILTDDVIATSKKYELQQVGFLLFQDIEVTNSSSTKEILSNIGSYKEAASNLYAAMHRLDQLHLDIIIAQKFPDIDLGKSINDRLERATKN</sequence>
<keyword evidence="10 13" id="KW-0067">ATP-binding</keyword>
<evidence type="ECO:0000256" key="5">
    <source>
        <dbReference type="ARBA" id="ARBA00022490"/>
    </source>
</evidence>
<reference evidence="15 16" key="1">
    <citation type="submission" date="2020-02" db="EMBL/GenBank/DDBJ databases">
        <authorList>
            <person name="Chen W.-M."/>
        </authorList>
    </citation>
    <scope>NUCLEOTIDE SEQUENCE [LARGE SCALE GENOMIC DNA]</scope>
    <source>
        <strain evidence="15 16">KDG-16</strain>
    </source>
</reference>
<dbReference type="PIRSF" id="PIRSF004930">
    <property type="entry name" value="Tln_factor_SUA5"/>
    <property type="match status" value="1"/>
</dbReference>
<evidence type="ECO:0000256" key="13">
    <source>
        <dbReference type="PIRNR" id="PIRNR004930"/>
    </source>
</evidence>
<comment type="similarity">
    <text evidence="2 13">Belongs to the SUA5 family.</text>
</comment>
<dbReference type="Gene3D" id="3.90.870.10">
    <property type="entry name" value="DHBP synthase"/>
    <property type="match status" value="1"/>
</dbReference>